<dbReference type="AlphaFoldDB" id="A0AAD4LGY3"/>
<gene>
    <name evidence="1" type="ORF">EDB92DRAFT_2065502</name>
</gene>
<name>A0AAD4LGY3_9AGAM</name>
<reference evidence="1" key="1">
    <citation type="submission" date="2022-01" db="EMBL/GenBank/DDBJ databases">
        <title>Comparative genomics reveals a dynamic genome evolution in the ectomycorrhizal milk-cap (Lactarius) mushrooms.</title>
        <authorList>
            <consortium name="DOE Joint Genome Institute"/>
            <person name="Lebreton A."/>
            <person name="Tang N."/>
            <person name="Kuo A."/>
            <person name="LaButti K."/>
            <person name="Drula E."/>
            <person name="Barry K."/>
            <person name="Clum A."/>
            <person name="Lipzen A."/>
            <person name="Mousain D."/>
            <person name="Ng V."/>
            <person name="Wang R."/>
            <person name="Wang X."/>
            <person name="Dai Y."/>
            <person name="Henrissat B."/>
            <person name="Grigoriev I.V."/>
            <person name="Guerin-Laguette A."/>
            <person name="Yu F."/>
            <person name="Martin F.M."/>
        </authorList>
    </citation>
    <scope>NUCLEOTIDE SEQUENCE</scope>
    <source>
        <strain evidence="1">QP</strain>
    </source>
</reference>
<dbReference type="EMBL" id="JAKELL010000021">
    <property type="protein sequence ID" value="KAH8992695.1"/>
    <property type="molecule type" value="Genomic_DNA"/>
</dbReference>
<proteinExistence type="predicted"/>
<organism evidence="1 2">
    <name type="scientific">Lactarius akahatsu</name>
    <dbReference type="NCBI Taxonomy" id="416441"/>
    <lineage>
        <taxon>Eukaryota</taxon>
        <taxon>Fungi</taxon>
        <taxon>Dikarya</taxon>
        <taxon>Basidiomycota</taxon>
        <taxon>Agaricomycotina</taxon>
        <taxon>Agaricomycetes</taxon>
        <taxon>Russulales</taxon>
        <taxon>Russulaceae</taxon>
        <taxon>Lactarius</taxon>
    </lineage>
</organism>
<sequence>MGEFCALWRLMVRFWCQKIRILLCHRGPGQTNTSCRYLNWFFVLLLSRHHLCSDLMPILVRNALLSVITLYVVLSQTPGLVIQSGLPILLLVSGYLHLDSMSWEGWFTGFLVSTESIDEF</sequence>
<protein>
    <submittedName>
        <fullName evidence="1">Uncharacterized protein</fullName>
    </submittedName>
</protein>
<evidence type="ECO:0000313" key="1">
    <source>
        <dbReference type="EMBL" id="KAH8992695.1"/>
    </source>
</evidence>
<comment type="caution">
    <text evidence="1">The sequence shown here is derived from an EMBL/GenBank/DDBJ whole genome shotgun (WGS) entry which is preliminary data.</text>
</comment>
<accession>A0AAD4LGY3</accession>
<dbReference type="Proteomes" id="UP001201163">
    <property type="component" value="Unassembled WGS sequence"/>
</dbReference>
<keyword evidence="2" id="KW-1185">Reference proteome</keyword>
<evidence type="ECO:0000313" key="2">
    <source>
        <dbReference type="Proteomes" id="UP001201163"/>
    </source>
</evidence>